<feature type="region of interest" description="Disordered" evidence="1">
    <location>
        <begin position="53"/>
        <end position="75"/>
    </location>
</feature>
<name>A0A5J4YYG1_PORPP</name>
<evidence type="ECO:0000313" key="3">
    <source>
        <dbReference type="Proteomes" id="UP000324585"/>
    </source>
</evidence>
<dbReference type="AlphaFoldDB" id="A0A5J4YYG1"/>
<accession>A0A5J4YYG1</accession>
<sequence>MAFVSGFVGRPACESASARNRGAADAAAAVTAAGALRVASGSRVALRMASASSSDGASWGDSAQQPDDDASAAGNFRQQPLSSRFWSSEQAKNWPKGCVVDWNSEWVDFVRSGMRSQAGRGIRPLPPALVEARKALRQLRSMDARQVLEASADDARVWTAVILACVFVTAFVTSHVHLTGGQI</sequence>
<protein>
    <submittedName>
        <fullName evidence="2">Uncharacterized protein</fullName>
    </submittedName>
</protein>
<proteinExistence type="predicted"/>
<evidence type="ECO:0000313" key="2">
    <source>
        <dbReference type="EMBL" id="KAA8496649.1"/>
    </source>
</evidence>
<feature type="compositionally biased region" description="Low complexity" evidence="1">
    <location>
        <begin position="53"/>
        <end position="65"/>
    </location>
</feature>
<dbReference type="EMBL" id="VRMN01000002">
    <property type="protein sequence ID" value="KAA8496649.1"/>
    <property type="molecule type" value="Genomic_DNA"/>
</dbReference>
<organism evidence="2 3">
    <name type="scientific">Porphyridium purpureum</name>
    <name type="common">Red alga</name>
    <name type="synonym">Porphyridium cruentum</name>
    <dbReference type="NCBI Taxonomy" id="35688"/>
    <lineage>
        <taxon>Eukaryota</taxon>
        <taxon>Rhodophyta</taxon>
        <taxon>Bangiophyceae</taxon>
        <taxon>Porphyridiales</taxon>
        <taxon>Porphyridiaceae</taxon>
        <taxon>Porphyridium</taxon>
    </lineage>
</organism>
<evidence type="ECO:0000256" key="1">
    <source>
        <dbReference type="SAM" id="MobiDB-lite"/>
    </source>
</evidence>
<dbReference type="Proteomes" id="UP000324585">
    <property type="component" value="Unassembled WGS sequence"/>
</dbReference>
<comment type="caution">
    <text evidence="2">The sequence shown here is derived from an EMBL/GenBank/DDBJ whole genome shotgun (WGS) entry which is preliminary data.</text>
</comment>
<gene>
    <name evidence="2" type="ORF">FVE85_0378</name>
</gene>
<keyword evidence="3" id="KW-1185">Reference proteome</keyword>
<reference evidence="3" key="1">
    <citation type="journal article" date="2019" name="Nat. Commun.">
        <title>Expansion of phycobilisome linker gene families in mesophilic red algae.</title>
        <authorList>
            <person name="Lee J."/>
            <person name="Kim D."/>
            <person name="Bhattacharya D."/>
            <person name="Yoon H.S."/>
        </authorList>
    </citation>
    <scope>NUCLEOTIDE SEQUENCE [LARGE SCALE GENOMIC DNA]</scope>
    <source>
        <strain evidence="3">CCMP 1328</strain>
    </source>
</reference>